<organism evidence="1 2">
    <name type="scientific">Fodinibius salicampi</name>
    <dbReference type="NCBI Taxonomy" id="1920655"/>
    <lineage>
        <taxon>Bacteria</taxon>
        <taxon>Pseudomonadati</taxon>
        <taxon>Balneolota</taxon>
        <taxon>Balneolia</taxon>
        <taxon>Balneolales</taxon>
        <taxon>Balneolaceae</taxon>
        <taxon>Fodinibius</taxon>
    </lineage>
</organism>
<accession>A0ABT3Q366</accession>
<reference evidence="1 2" key="1">
    <citation type="submission" date="2021-11" db="EMBL/GenBank/DDBJ databases">
        <title>Aliifidinibius sp. nov., a new bacterium isolated from saline soil.</title>
        <authorList>
            <person name="Galisteo C."/>
            <person name="De La Haba R."/>
            <person name="Sanchez-Porro C."/>
            <person name="Ventosa A."/>
        </authorList>
    </citation>
    <scope>NUCLEOTIDE SEQUENCE [LARGE SCALE GENOMIC DNA]</scope>
    <source>
        <strain evidence="1 2">KACC 190600</strain>
    </source>
</reference>
<evidence type="ECO:0000313" key="2">
    <source>
        <dbReference type="Proteomes" id="UP001207337"/>
    </source>
</evidence>
<dbReference type="Proteomes" id="UP001207337">
    <property type="component" value="Unassembled WGS sequence"/>
</dbReference>
<sequence length="41" mass="4860">MNGEIIACLERSVKPQQFSTDDILQCRFFESFPKKLNIQRK</sequence>
<comment type="caution">
    <text evidence="1">The sequence shown here is derived from an EMBL/GenBank/DDBJ whole genome shotgun (WGS) entry which is preliminary data.</text>
</comment>
<proteinExistence type="predicted"/>
<evidence type="ECO:0000313" key="1">
    <source>
        <dbReference type="EMBL" id="MCW9714560.1"/>
    </source>
</evidence>
<dbReference type="RefSeq" id="WP_265791938.1">
    <property type="nucleotide sequence ID" value="NZ_BAABRS010000007.1"/>
</dbReference>
<protein>
    <submittedName>
        <fullName evidence="1">Uncharacterized protein</fullName>
    </submittedName>
</protein>
<keyword evidence="2" id="KW-1185">Reference proteome</keyword>
<gene>
    <name evidence="1" type="ORF">LQ318_16765</name>
</gene>
<dbReference type="EMBL" id="JAJNDC010000007">
    <property type="protein sequence ID" value="MCW9714560.1"/>
    <property type="molecule type" value="Genomic_DNA"/>
</dbReference>
<name>A0ABT3Q366_9BACT</name>